<evidence type="ECO:0000313" key="1">
    <source>
        <dbReference type="EMBL" id="MBO1866739.1"/>
    </source>
</evidence>
<sequence length="58" mass="6377">MLDHFVEESFVGQDALDHDETDAAVGMGGISHISMSMSFEEISRPGVPEVIQQDIENK</sequence>
<dbReference type="EMBL" id="CP086136">
    <property type="protein sequence ID" value="UEM17862.1"/>
    <property type="molecule type" value="Genomic_DNA"/>
</dbReference>
<evidence type="ECO:0000313" key="2">
    <source>
        <dbReference type="EMBL" id="UEM17862.1"/>
    </source>
</evidence>
<dbReference type="RefSeq" id="WP_208089622.1">
    <property type="nucleotide sequence ID" value="NZ_CP086136.1"/>
</dbReference>
<dbReference type="AlphaFoldDB" id="A0A939S4I7"/>
<proteinExistence type="predicted"/>
<organism evidence="1">
    <name type="scientific">Bradyrhizobium barranii subsp. barranii</name>
    <dbReference type="NCBI Taxonomy" id="2823807"/>
    <lineage>
        <taxon>Bacteria</taxon>
        <taxon>Pseudomonadati</taxon>
        <taxon>Pseudomonadota</taxon>
        <taxon>Alphaproteobacteria</taxon>
        <taxon>Hyphomicrobiales</taxon>
        <taxon>Nitrobacteraceae</taxon>
        <taxon>Bradyrhizobium</taxon>
        <taxon>Bradyrhizobium barranii</taxon>
    </lineage>
</organism>
<reference evidence="2 3" key="2">
    <citation type="journal article" date="2022" name="Int. J. Syst. Evol. Microbiol.">
        <title>Strains of Bradyrhizobium barranii sp. nov. associated with legumes native to Canada are symbionts of soybeans and belong to different subspecies (subsp. barranii subsp. nov. and subsp. apii subsp. nov.) and symbiovars (sv. glycinearum and sv. septentrionale).</title>
        <authorList>
            <person name="Bromfield E.S.P."/>
            <person name="Cloutier S."/>
            <person name="Wasai-Hara S."/>
            <person name="Minamisawa K."/>
        </authorList>
    </citation>
    <scope>NUCLEOTIDE SEQUENCE [LARGE SCALE GENOMIC DNA]</scope>
    <source>
        <strain evidence="2 3">144S4</strain>
    </source>
</reference>
<accession>A0A939S4I7</accession>
<reference evidence="1" key="1">
    <citation type="submission" date="2021-03" db="EMBL/GenBank/DDBJ databases">
        <title>Whole Genome Sequence of Bradyrhizobium sp. Strain 144S4.</title>
        <authorList>
            <person name="Bromfield E.S.P."/>
            <person name="Cloutier S."/>
        </authorList>
    </citation>
    <scope>NUCLEOTIDE SEQUENCE [LARGE SCALE GENOMIC DNA]</scope>
    <source>
        <strain evidence="1">144S4</strain>
    </source>
</reference>
<dbReference type="KEGG" id="bban:J4G43_037440"/>
<protein>
    <submittedName>
        <fullName evidence="1">Uncharacterized protein</fullName>
    </submittedName>
</protein>
<gene>
    <name evidence="2" type="ORF">J4G43_037440</name>
    <name evidence="1" type="ORF">J4G43_39370</name>
</gene>
<dbReference type="Proteomes" id="UP000664702">
    <property type="component" value="Chromosome"/>
</dbReference>
<evidence type="ECO:0000313" key="3">
    <source>
        <dbReference type="Proteomes" id="UP000664702"/>
    </source>
</evidence>
<dbReference type="EMBL" id="JAGEMI010000001">
    <property type="protein sequence ID" value="MBO1866739.1"/>
    <property type="molecule type" value="Genomic_DNA"/>
</dbReference>
<name>A0A939S4I7_9BRAD</name>